<accession>A0A0S2TF62</accession>
<dbReference type="KEGG" id="tee:Tel_11955"/>
<dbReference type="EMBL" id="CP013099">
    <property type="protein sequence ID" value="ALP53788.1"/>
    <property type="molecule type" value="Genomic_DNA"/>
</dbReference>
<sequence length="318" mass="34326">MRFDVFNGDADGLCAVQQFRLAFPGDSQLVTGVKRDIALLQKVDAAAGDQVNVFDISLDKNREPLQALLAKGVQVKYFDHHFAGDIPASDTLDAHIDTAADACTALIVDRLLEGKYRAWAVVGAFGDNFDASARQAATTLDLNDAQLALLRDLGVYLNYNGYGATVADLHFDPAELAARMHAYADPLQFIEQAPEVFATLRQGSVEDIAKAEATRPEIETDKLAVYVFPAEPWARRVSGVFSNQLATAHPERAHALLTGLPQGGYVVSVRAPLNDKRGADDLCRQFPSGGGRKAAAGINELPAAKYDEFVAAFKSIYA</sequence>
<protein>
    <submittedName>
        <fullName evidence="1">Acetyltransferase</fullName>
    </submittedName>
</protein>
<organism evidence="1 2">
    <name type="scientific">Candidatus Tenderia electrophaga</name>
    <dbReference type="NCBI Taxonomy" id="1748243"/>
    <lineage>
        <taxon>Bacteria</taxon>
        <taxon>Pseudomonadati</taxon>
        <taxon>Pseudomonadota</taxon>
        <taxon>Gammaproteobacteria</taxon>
        <taxon>Candidatus Tenderiales</taxon>
        <taxon>Candidatus Tenderiaceae</taxon>
        <taxon>Candidatus Tenderia</taxon>
    </lineage>
</organism>
<dbReference type="SUPFAM" id="SSF64182">
    <property type="entry name" value="DHH phosphoesterases"/>
    <property type="match status" value="1"/>
</dbReference>
<dbReference type="AlphaFoldDB" id="A0A0S2TF62"/>
<dbReference type="Proteomes" id="UP000055136">
    <property type="component" value="Chromosome"/>
</dbReference>
<evidence type="ECO:0000313" key="2">
    <source>
        <dbReference type="Proteomes" id="UP000055136"/>
    </source>
</evidence>
<gene>
    <name evidence="1" type="ORF">Tel_11955</name>
</gene>
<keyword evidence="2" id="KW-1185">Reference proteome</keyword>
<reference evidence="1" key="1">
    <citation type="submission" date="2015-10" db="EMBL/GenBank/DDBJ databases">
        <title>Description of Candidatus Tenderia electrophaga gen. nov, sp. nov., an Uncultivated Electroautotroph from a Biocathode Enrichment.</title>
        <authorList>
            <person name="Eddie B.J."/>
            <person name="Malanoski A.P."/>
            <person name="Wang Z."/>
            <person name="Hall R.J."/>
            <person name="Oh S.D."/>
            <person name="Heiner C."/>
            <person name="Lin B."/>
            <person name="Strycharz-Glaven S.M."/>
        </authorList>
    </citation>
    <scope>NUCLEOTIDE SEQUENCE [LARGE SCALE GENOMIC DNA]</scope>
    <source>
        <strain evidence="1">NRL1</strain>
    </source>
</reference>
<name>A0A0S2TF62_9GAMM</name>
<evidence type="ECO:0000313" key="1">
    <source>
        <dbReference type="EMBL" id="ALP53788.1"/>
    </source>
</evidence>
<dbReference type="InterPro" id="IPR038763">
    <property type="entry name" value="DHH_sf"/>
</dbReference>
<dbReference type="STRING" id="1748243.Tel_11955"/>
<proteinExistence type="predicted"/>
<dbReference type="GO" id="GO:0016740">
    <property type="term" value="F:transferase activity"/>
    <property type="evidence" value="ECO:0007669"/>
    <property type="project" value="UniProtKB-KW"/>
</dbReference>